<dbReference type="Pfam" id="PF00043">
    <property type="entry name" value="GST_C"/>
    <property type="match status" value="2"/>
</dbReference>
<dbReference type="CDD" id="cd03177">
    <property type="entry name" value="GST_C_Delta_Epsilon"/>
    <property type="match status" value="2"/>
</dbReference>
<evidence type="ECO:0000259" key="2">
    <source>
        <dbReference type="PROSITE" id="PS50404"/>
    </source>
</evidence>
<dbReference type="SUPFAM" id="SSF52833">
    <property type="entry name" value="Thioredoxin-like"/>
    <property type="match status" value="2"/>
</dbReference>
<dbReference type="Gene3D" id="3.40.30.10">
    <property type="entry name" value="Glutaredoxin"/>
    <property type="match status" value="2"/>
</dbReference>
<dbReference type="PROSITE" id="PS50404">
    <property type="entry name" value="GST_NTER"/>
    <property type="match status" value="2"/>
</dbReference>
<evidence type="ECO:0000256" key="1">
    <source>
        <dbReference type="ARBA" id="ARBA00011738"/>
    </source>
</evidence>
<dbReference type="SUPFAM" id="SSF47616">
    <property type="entry name" value="GST C-terminal domain-like"/>
    <property type="match status" value="2"/>
</dbReference>
<name>A0A194R9T0_PAPMA</name>
<evidence type="ECO:0000313" key="4">
    <source>
        <dbReference type="EMBL" id="KPJ14264.1"/>
    </source>
</evidence>
<dbReference type="FunFam" id="3.40.30.10:FF:000034">
    <property type="entry name" value="glutathione S-transferase 1"/>
    <property type="match status" value="1"/>
</dbReference>
<dbReference type="SFLD" id="SFLDG01153">
    <property type="entry name" value="Main.4:_Theta-like"/>
    <property type="match status" value="1"/>
</dbReference>
<evidence type="ECO:0000259" key="3">
    <source>
        <dbReference type="PROSITE" id="PS50405"/>
    </source>
</evidence>
<dbReference type="CDD" id="cd03045">
    <property type="entry name" value="GST_N_Delta_Epsilon"/>
    <property type="match status" value="1"/>
</dbReference>
<dbReference type="PROSITE" id="PS50405">
    <property type="entry name" value="GST_CTER"/>
    <property type="match status" value="2"/>
</dbReference>
<dbReference type="SFLD" id="SFLDG00358">
    <property type="entry name" value="Main_(cytGST)"/>
    <property type="match status" value="2"/>
</dbReference>
<accession>A0A194R9T0</accession>
<dbReference type="EMBL" id="KQ460500">
    <property type="protein sequence ID" value="KPJ14264.1"/>
    <property type="molecule type" value="Genomic_DNA"/>
</dbReference>
<dbReference type="STRING" id="76193.A0A194R9T0"/>
<dbReference type="InterPro" id="IPR004046">
    <property type="entry name" value="GST_C"/>
</dbReference>
<dbReference type="Pfam" id="PF13417">
    <property type="entry name" value="GST_N_3"/>
    <property type="match status" value="1"/>
</dbReference>
<feature type="domain" description="GST N-terminal" evidence="2">
    <location>
        <begin position="1"/>
        <end position="82"/>
    </location>
</feature>
<dbReference type="PANTHER" id="PTHR43969">
    <property type="entry name" value="GLUTATHIONE S TRANSFERASE D10, ISOFORM A-RELATED"/>
    <property type="match status" value="1"/>
</dbReference>
<dbReference type="SFLD" id="SFLDS00019">
    <property type="entry name" value="Glutathione_Transferase_(cytos"/>
    <property type="match status" value="2"/>
</dbReference>
<dbReference type="InterPro" id="IPR010987">
    <property type="entry name" value="Glutathione-S-Trfase_C-like"/>
</dbReference>
<dbReference type="InterPro" id="IPR004045">
    <property type="entry name" value="Glutathione_S-Trfase_N"/>
</dbReference>
<dbReference type="GO" id="GO:0006749">
    <property type="term" value="P:glutathione metabolic process"/>
    <property type="evidence" value="ECO:0007669"/>
    <property type="project" value="TreeGrafter"/>
</dbReference>
<dbReference type="AlphaFoldDB" id="A0A194R9T0"/>
<dbReference type="Proteomes" id="UP000053240">
    <property type="component" value="Unassembled WGS sequence"/>
</dbReference>
<protein>
    <submittedName>
        <fullName evidence="4">Glutathione S-transferase 1, isoform D</fullName>
    </submittedName>
</protein>
<dbReference type="GO" id="GO:0004364">
    <property type="term" value="F:glutathione transferase activity"/>
    <property type="evidence" value="ECO:0007669"/>
    <property type="project" value="TreeGrafter"/>
</dbReference>
<dbReference type="InterPro" id="IPR040079">
    <property type="entry name" value="Glutathione_S-Trfase"/>
</dbReference>
<keyword evidence="5" id="KW-1185">Reference proteome</keyword>
<dbReference type="FunFam" id="1.20.1050.10:FF:000007">
    <property type="entry name" value="Glutathione S-transferase 1-1"/>
    <property type="match status" value="2"/>
</dbReference>
<dbReference type="Gene3D" id="1.20.1050.10">
    <property type="match status" value="2"/>
</dbReference>
<keyword evidence="4" id="KW-0808">Transferase</keyword>
<feature type="domain" description="GST C-terminal" evidence="3">
    <location>
        <begin position="88"/>
        <end position="208"/>
    </location>
</feature>
<organism evidence="4 5">
    <name type="scientific">Papilio machaon</name>
    <name type="common">Old World swallowtail butterfly</name>
    <dbReference type="NCBI Taxonomy" id="76193"/>
    <lineage>
        <taxon>Eukaryota</taxon>
        <taxon>Metazoa</taxon>
        <taxon>Ecdysozoa</taxon>
        <taxon>Arthropoda</taxon>
        <taxon>Hexapoda</taxon>
        <taxon>Insecta</taxon>
        <taxon>Pterygota</taxon>
        <taxon>Neoptera</taxon>
        <taxon>Endopterygota</taxon>
        <taxon>Lepidoptera</taxon>
        <taxon>Glossata</taxon>
        <taxon>Ditrysia</taxon>
        <taxon>Papilionoidea</taxon>
        <taxon>Papilionidae</taxon>
        <taxon>Papilioninae</taxon>
        <taxon>Papilio</taxon>
    </lineage>
</organism>
<feature type="domain" description="GST C-terminal" evidence="3">
    <location>
        <begin position="223"/>
        <end position="318"/>
    </location>
</feature>
<sequence>MAIDLYYTPGSAPCRAVLLVLAALNIDFNHNLVDLRAGEQLKPEFLKLNPQHTVPTIADDGFSLWESRAIGRYLVNQYGGDSELYPKDPKARAVVDQRLDFDLGSLYPKFAQYFYPQVFFGGQPANEEHLKQLKGSLDFLNTFLEGSKYAAGEELTLADLSLVATVSTIDTAGISIADYPNVLNPQHTVPTIADDGFSLWESRAIGRYLVNQYGGDSELYPKDPKARAVVDQRLDFDLGSLYPKFAQYFYPQVFRGQPANEEHLKQLKGSLDFLNTFLEGSKYAAGEELTLADLSLVATVSTIDTAGISIADYPNVVR</sequence>
<dbReference type="InterPro" id="IPR036249">
    <property type="entry name" value="Thioredoxin-like_sf"/>
</dbReference>
<feature type="domain" description="GST N-terminal" evidence="2">
    <location>
        <begin position="137"/>
        <end position="217"/>
    </location>
</feature>
<dbReference type="InParanoid" id="A0A194R9T0"/>
<proteinExistence type="predicted"/>
<dbReference type="PANTHER" id="PTHR43969:SF9">
    <property type="entry name" value="GLUTATHIONE S TRANSFERASE D10, ISOFORM A-RELATED"/>
    <property type="match status" value="1"/>
</dbReference>
<reference evidence="4 5" key="1">
    <citation type="journal article" date="2015" name="Nat. Commun.">
        <title>Outbred genome sequencing and CRISPR/Cas9 gene editing in butterflies.</title>
        <authorList>
            <person name="Li X."/>
            <person name="Fan D."/>
            <person name="Zhang W."/>
            <person name="Liu G."/>
            <person name="Zhang L."/>
            <person name="Zhao L."/>
            <person name="Fang X."/>
            <person name="Chen L."/>
            <person name="Dong Y."/>
            <person name="Chen Y."/>
            <person name="Ding Y."/>
            <person name="Zhao R."/>
            <person name="Feng M."/>
            <person name="Zhu Y."/>
            <person name="Feng Y."/>
            <person name="Jiang X."/>
            <person name="Zhu D."/>
            <person name="Xiang H."/>
            <person name="Feng X."/>
            <person name="Li S."/>
            <person name="Wang J."/>
            <person name="Zhang G."/>
            <person name="Kronforst M.R."/>
            <person name="Wang W."/>
        </authorList>
    </citation>
    <scope>NUCLEOTIDE SEQUENCE [LARGE SCALE GENOMIC DNA]</scope>
    <source>
        <strain evidence="4">Ya'a_city_454_Pm</strain>
        <tissue evidence="4">Whole body</tissue>
    </source>
</reference>
<comment type="subunit">
    <text evidence="1">Homodimer.</text>
</comment>
<evidence type="ECO:0000313" key="5">
    <source>
        <dbReference type="Proteomes" id="UP000053240"/>
    </source>
</evidence>
<dbReference type="PROSITE" id="PS51354">
    <property type="entry name" value="GLUTAREDOXIN_2"/>
    <property type="match status" value="1"/>
</dbReference>
<gene>
    <name evidence="4" type="ORF">RR48_07014</name>
</gene>
<dbReference type="FunCoup" id="A0A194R9T0">
    <property type="interactions" value="517"/>
</dbReference>
<dbReference type="InterPro" id="IPR036282">
    <property type="entry name" value="Glutathione-S-Trfase_C_sf"/>
</dbReference>